<dbReference type="AlphaFoldDB" id="A0A9P0AKY5"/>
<dbReference type="PANTHER" id="PTHR10024:SF234">
    <property type="entry name" value="SYNAPTOTAGMIN-15-RELATED"/>
    <property type="match status" value="1"/>
</dbReference>
<sequence>MLDFAAPFVIMWRCFEYCCPCFASKPYDEQNVKSGLLPNITAASHDSDLYTVHKISSFGRDTSQDAHSATSSVCDETELQSAQIASLGISKLKSGGGEGDTDGDTPPAKQKGKWGKAVTKLHGRVNRKPNKNQPASLANISMMMVPPMIASTPDLAITCEKDDLNSPNGQPNPQNCVDDLGLLLSPVTTAWFRSQSFQSVCNPSEENAESDDNVDKEKSQIAKQYGLDASLYNCSQLSKSSEAINRAWKSMGDIPTHERFIELAYGTVCFTAQFRDKKFVIHIIKLVGLAPKGKALLEYPTVIKLTILPLEKQAKQSKTLPSSSNPEVNQDFSFHARDISNKILRISVFDVERQGKYSAVGHALFYLEDVKSVKKIQSYEMKLFRQSLPNVIPGCLFVSLEYSSSSKSLNVFVEQASKLEATLAAGKCRLYVKLLFLQGNKRMKELESPPVLMQNLEAKLNYTDSIKIDENHIKDSSLVIALKYKGMFHDKNVGRVIFGPYFYSEFGHKLTPWGRLFLKNEQIKYSFRMYL</sequence>
<keyword evidence="4" id="KW-1185">Reference proteome</keyword>
<reference evidence="3" key="1">
    <citation type="submission" date="2021-12" db="EMBL/GenBank/DDBJ databases">
        <authorList>
            <person name="King R."/>
        </authorList>
    </citation>
    <scope>NUCLEOTIDE SEQUENCE</scope>
</reference>
<dbReference type="GO" id="GO:0070382">
    <property type="term" value="C:exocytic vesicle"/>
    <property type="evidence" value="ECO:0007669"/>
    <property type="project" value="TreeGrafter"/>
</dbReference>
<evidence type="ECO:0000259" key="2">
    <source>
        <dbReference type="PROSITE" id="PS50004"/>
    </source>
</evidence>
<feature type="region of interest" description="Disordered" evidence="1">
    <location>
        <begin position="91"/>
        <end position="115"/>
    </location>
</feature>
<accession>A0A9P0AKY5</accession>
<dbReference type="SUPFAM" id="SSF49562">
    <property type="entry name" value="C2 domain (Calcium/lipid-binding domain, CaLB)"/>
    <property type="match status" value="2"/>
</dbReference>
<proteinExistence type="predicted"/>
<dbReference type="GO" id="GO:0000149">
    <property type="term" value="F:SNARE binding"/>
    <property type="evidence" value="ECO:0007669"/>
    <property type="project" value="TreeGrafter"/>
</dbReference>
<evidence type="ECO:0000256" key="1">
    <source>
        <dbReference type="SAM" id="MobiDB-lite"/>
    </source>
</evidence>
<dbReference type="GO" id="GO:0005509">
    <property type="term" value="F:calcium ion binding"/>
    <property type="evidence" value="ECO:0007669"/>
    <property type="project" value="TreeGrafter"/>
</dbReference>
<gene>
    <name evidence="3" type="ORF">BEMITA_LOCUS11337</name>
</gene>
<dbReference type="PROSITE" id="PS50004">
    <property type="entry name" value="C2"/>
    <property type="match status" value="1"/>
</dbReference>
<dbReference type="Pfam" id="PF00168">
    <property type="entry name" value="C2"/>
    <property type="match status" value="1"/>
</dbReference>
<dbReference type="GO" id="GO:0030276">
    <property type="term" value="F:clathrin binding"/>
    <property type="evidence" value="ECO:0007669"/>
    <property type="project" value="TreeGrafter"/>
</dbReference>
<dbReference type="PANTHER" id="PTHR10024">
    <property type="entry name" value="SYNAPTOTAGMIN"/>
    <property type="match status" value="1"/>
</dbReference>
<dbReference type="GO" id="GO:0005886">
    <property type="term" value="C:plasma membrane"/>
    <property type="evidence" value="ECO:0007669"/>
    <property type="project" value="TreeGrafter"/>
</dbReference>
<dbReference type="Proteomes" id="UP001152759">
    <property type="component" value="Chromosome 7"/>
</dbReference>
<dbReference type="GO" id="GO:0017156">
    <property type="term" value="P:calcium-ion regulated exocytosis"/>
    <property type="evidence" value="ECO:0007669"/>
    <property type="project" value="TreeGrafter"/>
</dbReference>
<dbReference type="GO" id="GO:0001786">
    <property type="term" value="F:phosphatidylserine binding"/>
    <property type="evidence" value="ECO:0007669"/>
    <property type="project" value="TreeGrafter"/>
</dbReference>
<feature type="domain" description="C2" evidence="2">
    <location>
        <begin position="255"/>
        <end position="380"/>
    </location>
</feature>
<dbReference type="SMART" id="SM00239">
    <property type="entry name" value="C2"/>
    <property type="match status" value="1"/>
</dbReference>
<dbReference type="KEGG" id="btab:109035318"/>
<dbReference type="Gene3D" id="2.60.40.150">
    <property type="entry name" value="C2 domain"/>
    <property type="match status" value="2"/>
</dbReference>
<dbReference type="InterPro" id="IPR035892">
    <property type="entry name" value="C2_domain_sf"/>
</dbReference>
<dbReference type="EMBL" id="OU963868">
    <property type="protein sequence ID" value="CAH0392876.1"/>
    <property type="molecule type" value="Genomic_DNA"/>
</dbReference>
<protein>
    <recommendedName>
        <fullName evidence="2">C2 domain-containing protein</fullName>
    </recommendedName>
</protein>
<evidence type="ECO:0000313" key="4">
    <source>
        <dbReference type="Proteomes" id="UP001152759"/>
    </source>
</evidence>
<dbReference type="GO" id="GO:0005544">
    <property type="term" value="F:calcium-dependent phospholipid binding"/>
    <property type="evidence" value="ECO:0007669"/>
    <property type="project" value="TreeGrafter"/>
</dbReference>
<organism evidence="3 4">
    <name type="scientific">Bemisia tabaci</name>
    <name type="common">Sweetpotato whitefly</name>
    <name type="synonym">Aleurodes tabaci</name>
    <dbReference type="NCBI Taxonomy" id="7038"/>
    <lineage>
        <taxon>Eukaryota</taxon>
        <taxon>Metazoa</taxon>
        <taxon>Ecdysozoa</taxon>
        <taxon>Arthropoda</taxon>
        <taxon>Hexapoda</taxon>
        <taxon>Insecta</taxon>
        <taxon>Pterygota</taxon>
        <taxon>Neoptera</taxon>
        <taxon>Paraneoptera</taxon>
        <taxon>Hemiptera</taxon>
        <taxon>Sternorrhyncha</taxon>
        <taxon>Aleyrodoidea</taxon>
        <taxon>Aleyrodidae</taxon>
        <taxon>Aleyrodinae</taxon>
        <taxon>Bemisia</taxon>
    </lineage>
</organism>
<name>A0A9P0AKY5_BEMTA</name>
<dbReference type="InterPro" id="IPR000008">
    <property type="entry name" value="C2_dom"/>
</dbReference>
<evidence type="ECO:0000313" key="3">
    <source>
        <dbReference type="EMBL" id="CAH0392876.1"/>
    </source>
</evidence>